<protein>
    <submittedName>
        <fullName evidence="1">Uncharacterized protein</fullName>
    </submittedName>
</protein>
<comment type="caution">
    <text evidence="1">The sequence shown here is derived from an EMBL/GenBank/DDBJ whole genome shotgun (WGS) entry which is preliminary data.</text>
</comment>
<reference evidence="1" key="1">
    <citation type="journal article" date="2023" name="Genome Biol. Evol.">
        <title>Long-read-based Genome Assembly of Drosophila gunungcola Reveals Fewer Chemosensory Genes in Flower-breeding Species.</title>
        <authorList>
            <person name="Negi A."/>
            <person name="Liao B.Y."/>
            <person name="Yeh S.D."/>
        </authorList>
    </citation>
    <scope>NUCLEOTIDE SEQUENCE</scope>
    <source>
        <strain evidence="1">Sukarami</strain>
    </source>
</reference>
<dbReference type="EMBL" id="JAMKOV010000002">
    <property type="protein sequence ID" value="KAI8043355.1"/>
    <property type="molecule type" value="Genomic_DNA"/>
</dbReference>
<sequence>MKINDEVIFTDQLLQKRTVGSQIEETRRSWEERCFWFWLLKMNFTDGIHRFTRSVAKRNRLREKYRIDTDSNRDREARYYHISMEHLNSYKASFTSNA</sequence>
<evidence type="ECO:0000313" key="1">
    <source>
        <dbReference type="EMBL" id="KAI8043355.1"/>
    </source>
</evidence>
<accession>A0A9Q0BTI2</accession>
<gene>
    <name evidence="1" type="ORF">M5D96_004684</name>
</gene>
<dbReference type="Proteomes" id="UP001059596">
    <property type="component" value="Unassembled WGS sequence"/>
</dbReference>
<evidence type="ECO:0000313" key="2">
    <source>
        <dbReference type="Proteomes" id="UP001059596"/>
    </source>
</evidence>
<organism evidence="1 2">
    <name type="scientific">Drosophila gunungcola</name>
    <name type="common">fruit fly</name>
    <dbReference type="NCBI Taxonomy" id="103775"/>
    <lineage>
        <taxon>Eukaryota</taxon>
        <taxon>Metazoa</taxon>
        <taxon>Ecdysozoa</taxon>
        <taxon>Arthropoda</taxon>
        <taxon>Hexapoda</taxon>
        <taxon>Insecta</taxon>
        <taxon>Pterygota</taxon>
        <taxon>Neoptera</taxon>
        <taxon>Endopterygota</taxon>
        <taxon>Diptera</taxon>
        <taxon>Brachycera</taxon>
        <taxon>Muscomorpha</taxon>
        <taxon>Ephydroidea</taxon>
        <taxon>Drosophilidae</taxon>
        <taxon>Drosophila</taxon>
        <taxon>Sophophora</taxon>
    </lineage>
</organism>
<dbReference type="AlphaFoldDB" id="A0A9Q0BTI2"/>
<proteinExistence type="predicted"/>
<keyword evidence="2" id="KW-1185">Reference proteome</keyword>
<name>A0A9Q0BTI2_9MUSC</name>